<dbReference type="Proteomes" id="UP000509303">
    <property type="component" value="Chromosome"/>
</dbReference>
<evidence type="ECO:0000313" key="2">
    <source>
        <dbReference type="EMBL" id="QKW52668.1"/>
    </source>
</evidence>
<reference evidence="2 3" key="1">
    <citation type="submission" date="2020-06" db="EMBL/GenBank/DDBJ databases">
        <title>Genome mining for natural products.</title>
        <authorList>
            <person name="Zhang B."/>
            <person name="Shi J."/>
            <person name="Ge H."/>
        </authorList>
    </citation>
    <scope>NUCLEOTIDE SEQUENCE [LARGE SCALE GENOMIC DNA]</scope>
    <source>
        <strain evidence="2 3">NA00687</strain>
    </source>
</reference>
<evidence type="ECO:0000313" key="3">
    <source>
        <dbReference type="Proteomes" id="UP000509303"/>
    </source>
</evidence>
<proteinExistence type="predicted"/>
<gene>
    <name evidence="2" type="ORF">HUT08_27535</name>
</gene>
<dbReference type="AlphaFoldDB" id="A0A7H8NGR0"/>
<dbReference type="RefSeq" id="WP_176164379.1">
    <property type="nucleotide sequence ID" value="NZ_CP054929.1"/>
</dbReference>
<dbReference type="EMBL" id="CP054929">
    <property type="protein sequence ID" value="QKW52668.1"/>
    <property type="molecule type" value="Genomic_DNA"/>
</dbReference>
<organism evidence="2 3">
    <name type="scientific">Streptomyces buecherae</name>
    <dbReference type="NCBI Taxonomy" id="2763006"/>
    <lineage>
        <taxon>Bacteria</taxon>
        <taxon>Bacillati</taxon>
        <taxon>Actinomycetota</taxon>
        <taxon>Actinomycetes</taxon>
        <taxon>Kitasatosporales</taxon>
        <taxon>Streptomycetaceae</taxon>
        <taxon>Streptomyces</taxon>
    </lineage>
</organism>
<evidence type="ECO:0000256" key="1">
    <source>
        <dbReference type="SAM" id="Coils"/>
    </source>
</evidence>
<protein>
    <submittedName>
        <fullName evidence="2">Uncharacterized protein</fullName>
    </submittedName>
</protein>
<accession>A0A7H8NGR0</accession>
<name>A0A7H8NGR0_9ACTN</name>
<feature type="coiled-coil region" evidence="1">
    <location>
        <begin position="80"/>
        <end position="114"/>
    </location>
</feature>
<keyword evidence="1" id="KW-0175">Coiled coil</keyword>
<sequence>MNRPLPTDEQVRTAMETELHESQALGRRATVSSVEKQLGITHATFYRNYPDQIEWFKSQLDARRQAGTTAKDTTKREDDLARLRRENTDFRKQLRIYAEAIRQLTMDKAALEDQVQSLAGITNLDERRRRQAAESVDPVTGPFTN</sequence>
<keyword evidence="3" id="KW-1185">Reference proteome</keyword>